<keyword evidence="6" id="KW-1185">Reference proteome</keyword>
<gene>
    <name evidence="5" type="ORF">HY29_05375</name>
</gene>
<dbReference type="EMBL" id="AWFF01000076">
    <property type="protein sequence ID" value="KCZ51969.1"/>
    <property type="molecule type" value="Genomic_DNA"/>
</dbReference>
<dbReference type="STRING" id="1280946.HY29_05375"/>
<dbReference type="Gene3D" id="2.40.100.10">
    <property type="entry name" value="Cyclophilin-like"/>
    <property type="match status" value="1"/>
</dbReference>
<evidence type="ECO:0000256" key="2">
    <source>
        <dbReference type="ARBA" id="ARBA00022801"/>
    </source>
</evidence>
<keyword evidence="3" id="KW-0067">ATP-binding</keyword>
<evidence type="ECO:0000256" key="1">
    <source>
        <dbReference type="ARBA" id="ARBA00022741"/>
    </source>
</evidence>
<name>A0A062U5R2_9PROT</name>
<comment type="caution">
    <text evidence="5">The sequence shown here is derived from an EMBL/GenBank/DDBJ whole genome shotgun (WGS) entry which is preliminary data.</text>
</comment>
<dbReference type="SUPFAM" id="SSF50891">
    <property type="entry name" value="Cyclophilin-like"/>
    <property type="match status" value="1"/>
</dbReference>
<dbReference type="GO" id="GO:0005524">
    <property type="term" value="F:ATP binding"/>
    <property type="evidence" value="ECO:0007669"/>
    <property type="project" value="UniProtKB-KW"/>
</dbReference>
<accession>A0A062U5R2</accession>
<dbReference type="SMART" id="SM00796">
    <property type="entry name" value="AHS1"/>
    <property type="match status" value="1"/>
</dbReference>
<dbReference type="OrthoDB" id="9778567at2"/>
<sequence>MTAQKIIACGDDAYRLIPSDNHQRHSIAEALRSSDVWDEVVVGRESVTVQYDPCETPPEVARTHILSAMDQADLAQQEIGSSITLRMRIDEKSAPELAACAKANGLPVDAFLDRITRSDLIVDMLGFAPGFAYVSGVDDTLAGQRLEHPRQLTHAGSVGFIQGFLGIYALDGPGGWPVIGRISERLFDKTSQDPVLLAPGTRIKLEVSQ</sequence>
<proteinExistence type="predicted"/>
<keyword evidence="1" id="KW-0547">Nucleotide-binding</keyword>
<dbReference type="InterPro" id="IPR010016">
    <property type="entry name" value="PxpB"/>
</dbReference>
<evidence type="ECO:0000256" key="3">
    <source>
        <dbReference type="ARBA" id="ARBA00022840"/>
    </source>
</evidence>
<dbReference type="InterPro" id="IPR003833">
    <property type="entry name" value="CT_C_D"/>
</dbReference>
<evidence type="ECO:0000313" key="5">
    <source>
        <dbReference type="EMBL" id="KCZ51969.1"/>
    </source>
</evidence>
<dbReference type="Pfam" id="PF02682">
    <property type="entry name" value="CT_C_D"/>
    <property type="match status" value="1"/>
</dbReference>
<dbReference type="Proteomes" id="UP000027037">
    <property type="component" value="Unassembled WGS sequence"/>
</dbReference>
<evidence type="ECO:0000313" key="6">
    <source>
        <dbReference type="Proteomes" id="UP000027037"/>
    </source>
</evidence>
<keyword evidence="2" id="KW-0378">Hydrolase</keyword>
<organism evidence="5 6">
    <name type="scientific">Hyphomonas beringensis</name>
    <dbReference type="NCBI Taxonomy" id="1280946"/>
    <lineage>
        <taxon>Bacteria</taxon>
        <taxon>Pseudomonadati</taxon>
        <taxon>Pseudomonadota</taxon>
        <taxon>Alphaproteobacteria</taxon>
        <taxon>Hyphomonadales</taxon>
        <taxon>Hyphomonadaceae</taxon>
        <taxon>Hyphomonas</taxon>
    </lineage>
</organism>
<dbReference type="RefSeq" id="WP_051601649.1">
    <property type="nucleotide sequence ID" value="NZ_AWFF01000076.1"/>
</dbReference>
<dbReference type="GO" id="GO:0016787">
    <property type="term" value="F:hydrolase activity"/>
    <property type="evidence" value="ECO:0007669"/>
    <property type="project" value="UniProtKB-KW"/>
</dbReference>
<evidence type="ECO:0000259" key="4">
    <source>
        <dbReference type="SMART" id="SM00796"/>
    </source>
</evidence>
<dbReference type="PANTHER" id="PTHR34698">
    <property type="entry name" value="5-OXOPROLINASE SUBUNIT B"/>
    <property type="match status" value="1"/>
</dbReference>
<dbReference type="eggNOG" id="COG2049">
    <property type="taxonomic scope" value="Bacteria"/>
</dbReference>
<reference evidence="5 6" key="1">
    <citation type="journal article" date="2014" name="Antonie Van Leeuwenhoek">
        <title>Hyphomonas beringensis sp. nov. and Hyphomonas chukchiensis sp. nov., isolated from surface seawater of the Bering Sea and Chukchi Sea.</title>
        <authorList>
            <person name="Li C."/>
            <person name="Lai Q."/>
            <person name="Li G."/>
            <person name="Dong C."/>
            <person name="Wang J."/>
            <person name="Liao Y."/>
            <person name="Shao Z."/>
        </authorList>
    </citation>
    <scope>NUCLEOTIDE SEQUENCE [LARGE SCALE GENOMIC DNA]</scope>
    <source>
        <strain evidence="5 6">25B14_1</strain>
    </source>
</reference>
<dbReference type="PATRIC" id="fig|1280946.3.peg.3164"/>
<feature type="domain" description="Carboxyltransferase" evidence="4">
    <location>
        <begin position="4"/>
        <end position="197"/>
    </location>
</feature>
<dbReference type="AlphaFoldDB" id="A0A062U5R2"/>
<dbReference type="PANTHER" id="PTHR34698:SF2">
    <property type="entry name" value="5-OXOPROLINASE SUBUNIT B"/>
    <property type="match status" value="1"/>
</dbReference>
<protein>
    <recommendedName>
        <fullName evidence="4">Carboxyltransferase domain-containing protein</fullName>
    </recommendedName>
</protein>
<dbReference type="InterPro" id="IPR029000">
    <property type="entry name" value="Cyclophilin-like_dom_sf"/>
</dbReference>